<dbReference type="EMBL" id="OKRB01000102">
    <property type="protein sequence ID" value="SPE24211.1"/>
    <property type="molecule type" value="Genomic_DNA"/>
</dbReference>
<proteinExistence type="predicted"/>
<gene>
    <name evidence="2" type="ORF">SBA5_440015</name>
</gene>
<evidence type="ECO:0000313" key="2">
    <source>
        <dbReference type="EMBL" id="SPE24211.1"/>
    </source>
</evidence>
<name>A0A2N9LLR8_9BACT</name>
<dbReference type="AlphaFoldDB" id="A0A2N9LLR8"/>
<accession>A0A2N9LLR8</accession>
<protein>
    <recommendedName>
        <fullName evidence="4">Glycosyl hydrolase family 71</fullName>
    </recommendedName>
</protein>
<dbReference type="Gene3D" id="3.20.20.80">
    <property type="entry name" value="Glycosidases"/>
    <property type="match status" value="1"/>
</dbReference>
<dbReference type="OrthoDB" id="9816564at2"/>
<sequence length="339" mass="37666">MFVRASSALLLLVFFHGCSGLRSGHPAPLQFKAAGNSPEVIALYEAWFGHPEHISVGYSSQDPAVIKSQIRHAKALGISAFVVDWYGDRQPFIDQSYALIQKQAEKNRFHVAMMYDETDDEVGATDEAVSDFTLFHDAYLSPQSPGHSAYLTYEGRPVIFIFPKGGHTDWNKVRALVNTWSPAPFLIYENLPGEYVNAFDGYYAWIGPGKEGWKPDGSNWGEEYLSDFYQTMRDKYPNKMIVGGAWAQFNDSKASWGLNRHVSARCGETFSDTFNFWRKDFPPGDPIPFMMIETWNDYEEGTAIERGIPSCGSSKGTTLPPDTAQTPAPASGKVPGGAD</sequence>
<evidence type="ECO:0000256" key="1">
    <source>
        <dbReference type="SAM" id="MobiDB-lite"/>
    </source>
</evidence>
<dbReference type="Proteomes" id="UP000239735">
    <property type="component" value="Unassembled WGS sequence"/>
</dbReference>
<evidence type="ECO:0000313" key="3">
    <source>
        <dbReference type="Proteomes" id="UP000239735"/>
    </source>
</evidence>
<organism evidence="2 3">
    <name type="scientific">Candidatus Sulfuritelmatomonas gaucii</name>
    <dbReference type="NCBI Taxonomy" id="2043161"/>
    <lineage>
        <taxon>Bacteria</taxon>
        <taxon>Pseudomonadati</taxon>
        <taxon>Acidobacteriota</taxon>
        <taxon>Terriglobia</taxon>
        <taxon>Terriglobales</taxon>
        <taxon>Acidobacteriaceae</taxon>
        <taxon>Candidatus Sulfuritelmatomonas</taxon>
    </lineage>
</organism>
<reference evidence="3" key="1">
    <citation type="submission" date="2018-02" db="EMBL/GenBank/DDBJ databases">
        <authorList>
            <person name="Hausmann B."/>
        </authorList>
    </citation>
    <scope>NUCLEOTIDE SEQUENCE [LARGE SCALE GENOMIC DNA]</scope>
    <source>
        <strain evidence="3">Peat soil MAG SbA5</strain>
    </source>
</reference>
<evidence type="ECO:0008006" key="4">
    <source>
        <dbReference type="Google" id="ProtNLM"/>
    </source>
</evidence>
<feature type="region of interest" description="Disordered" evidence="1">
    <location>
        <begin position="305"/>
        <end position="339"/>
    </location>
</feature>